<organism evidence="1 2">
    <name type="scientific">Arctium lappa</name>
    <name type="common">Greater burdock</name>
    <name type="synonym">Lappa major</name>
    <dbReference type="NCBI Taxonomy" id="4217"/>
    <lineage>
        <taxon>Eukaryota</taxon>
        <taxon>Viridiplantae</taxon>
        <taxon>Streptophyta</taxon>
        <taxon>Embryophyta</taxon>
        <taxon>Tracheophyta</taxon>
        <taxon>Spermatophyta</taxon>
        <taxon>Magnoliopsida</taxon>
        <taxon>eudicotyledons</taxon>
        <taxon>Gunneridae</taxon>
        <taxon>Pentapetalae</taxon>
        <taxon>asterids</taxon>
        <taxon>campanulids</taxon>
        <taxon>Asterales</taxon>
        <taxon>Asteraceae</taxon>
        <taxon>Carduoideae</taxon>
        <taxon>Cardueae</taxon>
        <taxon>Arctiinae</taxon>
        <taxon>Arctium</taxon>
    </lineage>
</organism>
<protein>
    <submittedName>
        <fullName evidence="1">Uncharacterized protein</fullName>
    </submittedName>
</protein>
<proteinExistence type="predicted"/>
<dbReference type="Proteomes" id="UP001055879">
    <property type="component" value="Linkage Group LG01"/>
</dbReference>
<accession>A0ACB9FP19</accession>
<comment type="caution">
    <text evidence="1">The sequence shown here is derived from an EMBL/GenBank/DDBJ whole genome shotgun (WGS) entry which is preliminary data.</text>
</comment>
<dbReference type="EMBL" id="CM042047">
    <property type="protein sequence ID" value="KAI3772466.1"/>
    <property type="molecule type" value="Genomic_DNA"/>
</dbReference>
<sequence length="77" mass="9097">MKSLILFLVRPFLVQRHVSSAPSSRFFSSRLQPPWLPTPQILQSHLILLLSSRSSPQIHNRFSRCRIRVEFRSNLRQ</sequence>
<evidence type="ECO:0000313" key="1">
    <source>
        <dbReference type="EMBL" id="KAI3772466.1"/>
    </source>
</evidence>
<reference evidence="1 2" key="2">
    <citation type="journal article" date="2022" name="Mol. Ecol. Resour.">
        <title>The genomes of chicory, endive, great burdock and yacon provide insights into Asteraceae paleo-polyploidization history and plant inulin production.</title>
        <authorList>
            <person name="Fan W."/>
            <person name="Wang S."/>
            <person name="Wang H."/>
            <person name="Wang A."/>
            <person name="Jiang F."/>
            <person name="Liu H."/>
            <person name="Zhao H."/>
            <person name="Xu D."/>
            <person name="Zhang Y."/>
        </authorList>
    </citation>
    <scope>NUCLEOTIDE SEQUENCE [LARGE SCALE GENOMIC DNA]</scope>
    <source>
        <strain evidence="2">cv. Niubang</strain>
    </source>
</reference>
<keyword evidence="2" id="KW-1185">Reference proteome</keyword>
<name>A0ACB9FP19_ARCLA</name>
<evidence type="ECO:0000313" key="2">
    <source>
        <dbReference type="Proteomes" id="UP001055879"/>
    </source>
</evidence>
<reference evidence="2" key="1">
    <citation type="journal article" date="2022" name="Mol. Ecol. Resour.">
        <title>The genomes of chicory, endive, great burdock and yacon provide insights into Asteraceae palaeo-polyploidization history and plant inulin production.</title>
        <authorList>
            <person name="Fan W."/>
            <person name="Wang S."/>
            <person name="Wang H."/>
            <person name="Wang A."/>
            <person name="Jiang F."/>
            <person name="Liu H."/>
            <person name="Zhao H."/>
            <person name="Xu D."/>
            <person name="Zhang Y."/>
        </authorList>
    </citation>
    <scope>NUCLEOTIDE SEQUENCE [LARGE SCALE GENOMIC DNA]</scope>
    <source>
        <strain evidence="2">cv. Niubang</strain>
    </source>
</reference>
<gene>
    <name evidence="1" type="ORF">L6452_03652</name>
</gene>